<sequence>MLLSAIRCVSCFQLIAWFQVDSVPLQEFKSLGASLHVISYDDERTIVEALQGVDILVSTVAWTVLVSAQVPLIKAAKAAGVKLFFPSDYGSLFDNEPNPSPIIRDLKTVLRVMKETGLPYTYVHNGGFPEYCFIPQLGYNFSQKKVTVWGDGNKKSTWTTVYSLADWIVNVLKTFPIDQLQNKHLRIEGFAVTTNKVIKLWEQKHNAKLEVEYRPMEDLDNRLKADEDDFAAALLQEWSSGRGEIGGRDNGMYPEWKPDTIESVL</sequence>
<dbReference type="EMBL" id="CAJMWS010000432">
    <property type="protein sequence ID" value="CAE6443760.1"/>
    <property type="molecule type" value="Genomic_DNA"/>
</dbReference>
<comment type="caution">
    <text evidence="4">The sequence shown here is derived from an EMBL/GenBank/DDBJ whole genome shotgun (WGS) entry which is preliminary data.</text>
</comment>
<evidence type="ECO:0000313" key="4">
    <source>
        <dbReference type="EMBL" id="CAE6443760.1"/>
    </source>
</evidence>
<evidence type="ECO:0000313" key="5">
    <source>
        <dbReference type="Proteomes" id="UP000663846"/>
    </source>
</evidence>
<dbReference type="Proteomes" id="UP000663846">
    <property type="component" value="Unassembled WGS sequence"/>
</dbReference>
<dbReference type="InterPro" id="IPR008030">
    <property type="entry name" value="NmrA-like"/>
</dbReference>
<dbReference type="PANTHER" id="PTHR47706">
    <property type="entry name" value="NMRA-LIKE FAMILY PROTEIN"/>
    <property type="match status" value="1"/>
</dbReference>
<evidence type="ECO:0000256" key="2">
    <source>
        <dbReference type="ARBA" id="ARBA00023002"/>
    </source>
</evidence>
<dbReference type="InterPro" id="IPR036291">
    <property type="entry name" value="NAD(P)-bd_dom_sf"/>
</dbReference>
<feature type="domain" description="NmrA-like" evidence="3">
    <location>
        <begin position="24"/>
        <end position="221"/>
    </location>
</feature>
<dbReference type="GO" id="GO:0016491">
    <property type="term" value="F:oxidoreductase activity"/>
    <property type="evidence" value="ECO:0007669"/>
    <property type="project" value="UniProtKB-KW"/>
</dbReference>
<evidence type="ECO:0000256" key="1">
    <source>
        <dbReference type="ARBA" id="ARBA00022857"/>
    </source>
</evidence>
<dbReference type="Gene3D" id="3.40.50.720">
    <property type="entry name" value="NAD(P)-binding Rossmann-like Domain"/>
    <property type="match status" value="1"/>
</dbReference>
<name>A0A8H3G969_9AGAM</name>
<dbReference type="Pfam" id="PF05368">
    <property type="entry name" value="NmrA"/>
    <property type="match status" value="1"/>
</dbReference>
<keyword evidence="2" id="KW-0560">Oxidoreductase</keyword>
<dbReference type="SUPFAM" id="SSF51735">
    <property type="entry name" value="NAD(P)-binding Rossmann-fold domains"/>
    <property type="match status" value="1"/>
</dbReference>
<proteinExistence type="predicted"/>
<dbReference type="InterPro" id="IPR051609">
    <property type="entry name" value="NmrA/Isoflavone_reductase-like"/>
</dbReference>
<dbReference type="Gene3D" id="3.90.25.10">
    <property type="entry name" value="UDP-galactose 4-epimerase, domain 1"/>
    <property type="match status" value="1"/>
</dbReference>
<evidence type="ECO:0000259" key="3">
    <source>
        <dbReference type="Pfam" id="PF05368"/>
    </source>
</evidence>
<dbReference type="PANTHER" id="PTHR47706:SF11">
    <property type="entry name" value="ISOFLAVONE REDUCTASE FAMILY PROTEIN (AFU_ORTHOLOGUE AFUA_1G12510)"/>
    <property type="match status" value="1"/>
</dbReference>
<keyword evidence="1" id="KW-0521">NADP</keyword>
<accession>A0A8H3G969</accession>
<organism evidence="4 5">
    <name type="scientific">Rhizoctonia solani</name>
    <dbReference type="NCBI Taxonomy" id="456999"/>
    <lineage>
        <taxon>Eukaryota</taxon>
        <taxon>Fungi</taxon>
        <taxon>Dikarya</taxon>
        <taxon>Basidiomycota</taxon>
        <taxon>Agaricomycotina</taxon>
        <taxon>Agaricomycetes</taxon>
        <taxon>Cantharellales</taxon>
        <taxon>Ceratobasidiaceae</taxon>
        <taxon>Rhizoctonia</taxon>
    </lineage>
</organism>
<gene>
    <name evidence="4" type="ORF">RDB_LOCUS134474</name>
</gene>
<dbReference type="AlphaFoldDB" id="A0A8H3G969"/>
<protein>
    <recommendedName>
        <fullName evidence="3">NmrA-like domain-containing protein</fullName>
    </recommendedName>
</protein>
<reference evidence="4" key="1">
    <citation type="submission" date="2021-01" db="EMBL/GenBank/DDBJ databases">
        <authorList>
            <person name="Kaushik A."/>
        </authorList>
    </citation>
    <scope>NUCLEOTIDE SEQUENCE</scope>
    <source>
        <strain evidence="4">AG1-1C</strain>
    </source>
</reference>